<dbReference type="CDD" id="cd02165">
    <property type="entry name" value="NMNAT"/>
    <property type="match status" value="1"/>
</dbReference>
<dbReference type="NCBIfam" id="TIGR00125">
    <property type="entry name" value="cyt_tran_rel"/>
    <property type="match status" value="1"/>
</dbReference>
<dbReference type="EMBL" id="UAPV01000001">
    <property type="protein sequence ID" value="SPT69755.1"/>
    <property type="molecule type" value="Genomic_DNA"/>
</dbReference>
<proteinExistence type="inferred from homology"/>
<reference evidence="13 14" key="1">
    <citation type="submission" date="2018-06" db="EMBL/GenBank/DDBJ databases">
        <authorList>
            <consortium name="Pathogen Informatics"/>
            <person name="Doyle S."/>
        </authorList>
    </citation>
    <scope>NUCLEOTIDE SEQUENCE [LARGE SCALE GENOMIC DNA]</scope>
    <source>
        <strain evidence="13 14">NCTC13093</strain>
    </source>
</reference>
<evidence type="ECO:0000256" key="1">
    <source>
        <dbReference type="ARBA" id="ARBA00002324"/>
    </source>
</evidence>
<dbReference type="GO" id="GO:0009435">
    <property type="term" value="P:NAD+ biosynthetic process"/>
    <property type="evidence" value="ECO:0007669"/>
    <property type="project" value="UniProtKB-UniRule"/>
</dbReference>
<evidence type="ECO:0000256" key="4">
    <source>
        <dbReference type="ARBA" id="ARBA00022642"/>
    </source>
</evidence>
<keyword evidence="4 11" id="KW-0662">Pyridine nucleotide biosynthesis</keyword>
<keyword evidence="5 11" id="KW-0808">Transferase</keyword>
<dbReference type="InterPro" id="IPR014729">
    <property type="entry name" value="Rossmann-like_a/b/a_fold"/>
</dbReference>
<dbReference type="GO" id="GO:0005524">
    <property type="term" value="F:ATP binding"/>
    <property type="evidence" value="ECO:0007669"/>
    <property type="project" value="UniProtKB-KW"/>
</dbReference>
<evidence type="ECO:0000256" key="8">
    <source>
        <dbReference type="ARBA" id="ARBA00022840"/>
    </source>
</evidence>
<comment type="pathway">
    <text evidence="2 11">Cofactor biosynthesis; NAD(+) biosynthesis; deamido-NAD(+) from nicotinate D-ribonucleotide: step 1/1.</text>
</comment>
<sequence length="221" mass="25138">MSDKIKTAFLGGSFNPVHKGHIAGALEAAAALELDRIVLIPNACPPHKDTVQLDFDTRVKMLKLAVKSYSNIEISDIESDSSIKHYTFNTLSRLKELYPHDSLYFIIGTDSLYNLHTWYRGFDLITLANLVCIKRGNELNTTIAKNAEVENFIDTHISNNKKTDSNKLYMLDTHQRDISSNTIRKAFSLFYKGDDTLLNAVKHYIDESVLAYILDHHLYKN</sequence>
<evidence type="ECO:0000313" key="13">
    <source>
        <dbReference type="EMBL" id="SPT69755.1"/>
    </source>
</evidence>
<dbReference type="Gene3D" id="3.40.50.620">
    <property type="entry name" value="HUPs"/>
    <property type="match status" value="1"/>
</dbReference>
<dbReference type="InterPro" id="IPR004821">
    <property type="entry name" value="Cyt_trans-like"/>
</dbReference>
<accession>A0A2X0VAB5</accession>
<evidence type="ECO:0000313" key="14">
    <source>
        <dbReference type="Proteomes" id="UP000250086"/>
    </source>
</evidence>
<feature type="domain" description="Cytidyltransferase-like" evidence="12">
    <location>
        <begin position="10"/>
        <end position="185"/>
    </location>
</feature>
<dbReference type="NCBIfam" id="TIGR00482">
    <property type="entry name" value="nicotinate (nicotinamide) nucleotide adenylyltransferase"/>
    <property type="match status" value="1"/>
</dbReference>
<dbReference type="AlphaFoldDB" id="A0A2X0VAB5"/>
<keyword evidence="14" id="KW-1185">Reference proteome</keyword>
<dbReference type="UniPathway" id="UPA00253">
    <property type="reaction ID" value="UER00332"/>
</dbReference>
<organism evidence="13 14">
    <name type="scientific">Anaerobiospirillum thomasii</name>
    <dbReference type="NCBI Taxonomy" id="179995"/>
    <lineage>
        <taxon>Bacteria</taxon>
        <taxon>Pseudomonadati</taxon>
        <taxon>Pseudomonadota</taxon>
        <taxon>Gammaproteobacteria</taxon>
        <taxon>Aeromonadales</taxon>
        <taxon>Succinivibrionaceae</taxon>
        <taxon>Anaerobiospirillum</taxon>
    </lineage>
</organism>
<evidence type="ECO:0000256" key="3">
    <source>
        <dbReference type="ARBA" id="ARBA00009014"/>
    </source>
</evidence>
<dbReference type="Proteomes" id="UP000250086">
    <property type="component" value="Unassembled WGS sequence"/>
</dbReference>
<dbReference type="RefSeq" id="WP_113743898.1">
    <property type="nucleotide sequence ID" value="NZ_UAPV01000001.1"/>
</dbReference>
<evidence type="ECO:0000256" key="2">
    <source>
        <dbReference type="ARBA" id="ARBA00005019"/>
    </source>
</evidence>
<evidence type="ECO:0000256" key="11">
    <source>
        <dbReference type="HAMAP-Rule" id="MF_00244"/>
    </source>
</evidence>
<evidence type="ECO:0000256" key="7">
    <source>
        <dbReference type="ARBA" id="ARBA00022741"/>
    </source>
</evidence>
<dbReference type="PANTHER" id="PTHR39321:SF3">
    <property type="entry name" value="PHOSPHOPANTETHEINE ADENYLYLTRANSFERASE"/>
    <property type="match status" value="1"/>
</dbReference>
<dbReference type="InterPro" id="IPR005248">
    <property type="entry name" value="NadD/NMNAT"/>
</dbReference>
<dbReference type="SUPFAM" id="SSF52374">
    <property type="entry name" value="Nucleotidylyl transferase"/>
    <property type="match status" value="1"/>
</dbReference>
<protein>
    <recommendedName>
        <fullName evidence="11">Probable nicotinate-nucleotide adenylyltransferase</fullName>
        <ecNumber evidence="11">2.7.7.18</ecNumber>
    </recommendedName>
    <alternativeName>
        <fullName evidence="11">Deamido-NAD(+) diphosphorylase</fullName>
    </alternativeName>
    <alternativeName>
        <fullName evidence="11">Deamido-NAD(+) pyrophosphorylase</fullName>
    </alternativeName>
    <alternativeName>
        <fullName evidence="11">Nicotinate mononucleotide adenylyltransferase</fullName>
        <shortName evidence="11">NaMN adenylyltransferase</shortName>
    </alternativeName>
</protein>
<keyword evidence="9 11" id="KW-0520">NAD</keyword>
<evidence type="ECO:0000256" key="6">
    <source>
        <dbReference type="ARBA" id="ARBA00022695"/>
    </source>
</evidence>
<keyword evidence="8 11" id="KW-0067">ATP-binding</keyword>
<comment type="similarity">
    <text evidence="3 11">Belongs to the NadD family.</text>
</comment>
<comment type="catalytic activity">
    <reaction evidence="10 11">
        <text>nicotinate beta-D-ribonucleotide + ATP + H(+) = deamido-NAD(+) + diphosphate</text>
        <dbReference type="Rhea" id="RHEA:22860"/>
        <dbReference type="ChEBI" id="CHEBI:15378"/>
        <dbReference type="ChEBI" id="CHEBI:30616"/>
        <dbReference type="ChEBI" id="CHEBI:33019"/>
        <dbReference type="ChEBI" id="CHEBI:57502"/>
        <dbReference type="ChEBI" id="CHEBI:58437"/>
        <dbReference type="EC" id="2.7.7.18"/>
    </reaction>
</comment>
<dbReference type="HAMAP" id="MF_00244">
    <property type="entry name" value="NaMN_adenylyltr"/>
    <property type="match status" value="1"/>
</dbReference>
<evidence type="ECO:0000256" key="9">
    <source>
        <dbReference type="ARBA" id="ARBA00023027"/>
    </source>
</evidence>
<evidence type="ECO:0000256" key="10">
    <source>
        <dbReference type="ARBA" id="ARBA00048721"/>
    </source>
</evidence>
<dbReference type="EC" id="2.7.7.18" evidence="11"/>
<dbReference type="Pfam" id="PF01467">
    <property type="entry name" value="CTP_transf_like"/>
    <property type="match status" value="1"/>
</dbReference>
<keyword evidence="6 11" id="KW-0548">Nucleotidyltransferase</keyword>
<gene>
    <name evidence="11 13" type="primary">nadD</name>
    <name evidence="13" type="ORF">NCTC13093_01135</name>
</gene>
<dbReference type="PANTHER" id="PTHR39321">
    <property type="entry name" value="NICOTINATE-NUCLEOTIDE ADENYLYLTRANSFERASE-RELATED"/>
    <property type="match status" value="1"/>
</dbReference>
<dbReference type="GO" id="GO:0004515">
    <property type="term" value="F:nicotinate-nucleotide adenylyltransferase activity"/>
    <property type="evidence" value="ECO:0007669"/>
    <property type="project" value="UniProtKB-UniRule"/>
</dbReference>
<keyword evidence="7 11" id="KW-0547">Nucleotide-binding</keyword>
<comment type="function">
    <text evidence="1 11">Catalyzes the reversible adenylation of nicotinate mononucleotide (NaMN) to nicotinic acid adenine dinucleotide (NaAD).</text>
</comment>
<name>A0A2X0VAB5_9GAMM</name>
<evidence type="ECO:0000256" key="5">
    <source>
        <dbReference type="ARBA" id="ARBA00022679"/>
    </source>
</evidence>
<evidence type="ECO:0000259" key="12">
    <source>
        <dbReference type="Pfam" id="PF01467"/>
    </source>
</evidence>